<gene>
    <name evidence="1" type="ORF">Gorai_006023</name>
</gene>
<accession>A0A7J8QEX1</accession>
<sequence length="46" mass="5398">MIQGFLQNSYISNATQLMEMVSKGFSAEIYTPPYFWIWSYDPINQS</sequence>
<proteinExistence type="predicted"/>
<dbReference type="AlphaFoldDB" id="A0A7J8QEX1"/>
<dbReference type="Proteomes" id="UP000593578">
    <property type="component" value="Unassembled WGS sequence"/>
</dbReference>
<evidence type="ECO:0000313" key="2">
    <source>
        <dbReference type="Proteomes" id="UP000593578"/>
    </source>
</evidence>
<evidence type="ECO:0000313" key="1">
    <source>
        <dbReference type="EMBL" id="MBA0599820.1"/>
    </source>
</evidence>
<protein>
    <submittedName>
        <fullName evidence="1">Uncharacterized protein</fullName>
    </submittedName>
</protein>
<reference evidence="1 2" key="1">
    <citation type="journal article" date="2019" name="Genome Biol. Evol.">
        <title>Insights into the evolution of the New World diploid cottons (Gossypium, subgenus Houzingenia) based on genome sequencing.</title>
        <authorList>
            <person name="Grover C.E."/>
            <person name="Arick M.A. 2nd"/>
            <person name="Thrash A."/>
            <person name="Conover J.L."/>
            <person name="Sanders W.S."/>
            <person name="Peterson D.G."/>
            <person name="Frelichowski J.E."/>
            <person name="Scheffler J.A."/>
            <person name="Scheffler B.E."/>
            <person name="Wendel J.F."/>
        </authorList>
    </citation>
    <scope>NUCLEOTIDE SEQUENCE [LARGE SCALE GENOMIC DNA]</scope>
    <source>
        <strain evidence="1">8</strain>
        <tissue evidence="1">Leaf</tissue>
    </source>
</reference>
<comment type="caution">
    <text evidence="1">The sequence shown here is derived from an EMBL/GenBank/DDBJ whole genome shotgun (WGS) entry which is preliminary data.</text>
</comment>
<organism evidence="1 2">
    <name type="scientific">Gossypium raimondii</name>
    <name type="common">Peruvian cotton</name>
    <name type="synonym">Gossypium klotzschianum subsp. raimondii</name>
    <dbReference type="NCBI Taxonomy" id="29730"/>
    <lineage>
        <taxon>Eukaryota</taxon>
        <taxon>Viridiplantae</taxon>
        <taxon>Streptophyta</taxon>
        <taxon>Embryophyta</taxon>
        <taxon>Tracheophyta</taxon>
        <taxon>Spermatophyta</taxon>
        <taxon>Magnoliopsida</taxon>
        <taxon>eudicotyledons</taxon>
        <taxon>Gunneridae</taxon>
        <taxon>Pentapetalae</taxon>
        <taxon>rosids</taxon>
        <taxon>malvids</taxon>
        <taxon>Malvales</taxon>
        <taxon>Malvaceae</taxon>
        <taxon>Malvoideae</taxon>
        <taxon>Gossypium</taxon>
    </lineage>
</organism>
<dbReference type="EMBL" id="JABEZZ010000011">
    <property type="protein sequence ID" value="MBA0599820.1"/>
    <property type="molecule type" value="Genomic_DNA"/>
</dbReference>
<name>A0A7J8QEX1_GOSRA</name>